<dbReference type="GO" id="GO:0008713">
    <property type="term" value="F:ADP-heptose-lipopolysaccharide heptosyltransferase activity"/>
    <property type="evidence" value="ECO:0007669"/>
    <property type="project" value="TreeGrafter"/>
</dbReference>
<protein>
    <submittedName>
        <fullName evidence="4">ADP-heptose:LPS heptosyltransferase</fullName>
    </submittedName>
</protein>
<dbReference type="CDD" id="cd03789">
    <property type="entry name" value="GT9_LPS_heptosyltransferase"/>
    <property type="match status" value="1"/>
</dbReference>
<evidence type="ECO:0000313" key="5">
    <source>
        <dbReference type="Proteomes" id="UP000002791"/>
    </source>
</evidence>
<keyword evidence="5" id="KW-1185">Reference proteome</keyword>
<feature type="compositionally biased region" description="Low complexity" evidence="3">
    <location>
        <begin position="326"/>
        <end position="338"/>
    </location>
</feature>
<dbReference type="PANTHER" id="PTHR30160">
    <property type="entry name" value="TETRAACYLDISACCHARIDE 4'-KINASE-RELATED"/>
    <property type="match status" value="1"/>
</dbReference>
<dbReference type="EMBL" id="CM001440">
    <property type="protein sequence ID" value="EHR60227.1"/>
    <property type="molecule type" value="Genomic_DNA"/>
</dbReference>
<organism evidence="4 5">
    <name type="scientific">Saccharomonospora cyanea NA-134</name>
    <dbReference type="NCBI Taxonomy" id="882082"/>
    <lineage>
        <taxon>Bacteria</taxon>
        <taxon>Bacillati</taxon>
        <taxon>Actinomycetota</taxon>
        <taxon>Actinomycetes</taxon>
        <taxon>Pseudonocardiales</taxon>
        <taxon>Pseudonocardiaceae</taxon>
        <taxon>Saccharomonospora</taxon>
    </lineage>
</organism>
<accession>H5XDD5</accession>
<sequence length="338" mass="34605">MAVTLVLRALGLGDLLTAVPALRALRRARPDDRIVLAAPAPLAPLVELVDTEGPGVELLPTPGLSALPPVADVDLAVNLHGSGPQSIADLLATRPRHLVTHRHPDHPGLGGPEWSDNVHEVDRWCELLDWHGIPSDPGDLVLPPPPVPSPVPGAVIVHPGAAFPARRWPPERFATVARALADDLAGTATPVLVTGSEAERPLATEVAVRAGLGTSAVFAGHGLGELAALVAEAALVVCGDTGVGHLATAFGTPSVLLFGPTPPSRWGPPADRPQHVVLWAGALGDPHATTPDAGLLRLTASAVLDAARTLLAGGDPCRTPRNAETVSPSVSSVPATSD</sequence>
<dbReference type="AlphaFoldDB" id="H5XDD5"/>
<evidence type="ECO:0000313" key="4">
    <source>
        <dbReference type="EMBL" id="EHR60227.1"/>
    </source>
</evidence>
<dbReference type="GO" id="GO:0005829">
    <property type="term" value="C:cytosol"/>
    <property type="evidence" value="ECO:0007669"/>
    <property type="project" value="TreeGrafter"/>
</dbReference>
<dbReference type="Gene3D" id="3.40.50.2000">
    <property type="entry name" value="Glycogen Phosphorylase B"/>
    <property type="match status" value="2"/>
</dbReference>
<dbReference type="SUPFAM" id="SSF53756">
    <property type="entry name" value="UDP-Glycosyltransferase/glycogen phosphorylase"/>
    <property type="match status" value="1"/>
</dbReference>
<keyword evidence="2 4" id="KW-0808">Transferase</keyword>
<evidence type="ECO:0000256" key="2">
    <source>
        <dbReference type="ARBA" id="ARBA00022679"/>
    </source>
</evidence>
<dbReference type="InterPro" id="IPR002201">
    <property type="entry name" value="Glyco_trans_9"/>
</dbReference>
<reference evidence="4 5" key="1">
    <citation type="submission" date="2011-11" db="EMBL/GenBank/DDBJ databases">
        <title>The Noncontiguous Finished sequence of Saccharomonospora cyanea NA-134.</title>
        <authorList>
            <consortium name="US DOE Joint Genome Institute"/>
            <person name="Lucas S."/>
            <person name="Han J."/>
            <person name="Lapidus A."/>
            <person name="Cheng J.-F."/>
            <person name="Goodwin L."/>
            <person name="Pitluck S."/>
            <person name="Peters L."/>
            <person name="Ovchinnikova G."/>
            <person name="Lu M."/>
            <person name="Detter J.C."/>
            <person name="Han C."/>
            <person name="Tapia R."/>
            <person name="Land M."/>
            <person name="Hauser L."/>
            <person name="Kyrpides N."/>
            <person name="Ivanova N."/>
            <person name="Pagani I."/>
            <person name="Brambilla E.-M."/>
            <person name="Klenk H.-P."/>
            <person name="Woyke T."/>
        </authorList>
    </citation>
    <scope>NUCLEOTIDE SEQUENCE [LARGE SCALE GENOMIC DNA]</scope>
    <source>
        <strain evidence="4 5">NA-134</strain>
    </source>
</reference>
<dbReference type="Proteomes" id="UP000002791">
    <property type="component" value="Chromosome"/>
</dbReference>
<dbReference type="GO" id="GO:0009244">
    <property type="term" value="P:lipopolysaccharide core region biosynthetic process"/>
    <property type="evidence" value="ECO:0007669"/>
    <property type="project" value="TreeGrafter"/>
</dbReference>
<proteinExistence type="predicted"/>
<dbReference type="PANTHER" id="PTHR30160:SF1">
    <property type="entry name" value="LIPOPOLYSACCHARIDE 1,2-N-ACETYLGLUCOSAMINETRANSFERASE-RELATED"/>
    <property type="match status" value="1"/>
</dbReference>
<dbReference type="HOGENOM" id="CLU_038371_0_1_11"/>
<dbReference type="STRING" id="882082.SaccyDRAFT_1318"/>
<dbReference type="eggNOG" id="COG0859">
    <property type="taxonomic scope" value="Bacteria"/>
</dbReference>
<feature type="region of interest" description="Disordered" evidence="3">
    <location>
        <begin position="314"/>
        <end position="338"/>
    </location>
</feature>
<evidence type="ECO:0000256" key="3">
    <source>
        <dbReference type="SAM" id="MobiDB-lite"/>
    </source>
</evidence>
<gene>
    <name evidence="4" type="ORF">SaccyDRAFT_1318</name>
</gene>
<evidence type="ECO:0000256" key="1">
    <source>
        <dbReference type="ARBA" id="ARBA00022676"/>
    </source>
</evidence>
<name>H5XDD5_9PSEU</name>
<dbReference type="Pfam" id="PF01075">
    <property type="entry name" value="Glyco_transf_9"/>
    <property type="match status" value="1"/>
</dbReference>
<keyword evidence="1" id="KW-0328">Glycosyltransferase</keyword>
<dbReference type="InterPro" id="IPR051199">
    <property type="entry name" value="LPS_LOS_Heptosyltrfase"/>
</dbReference>
<dbReference type="RefSeq" id="WP_005454682.1">
    <property type="nucleotide sequence ID" value="NZ_CM001440.1"/>
</dbReference>
<dbReference type="OrthoDB" id="9807356at2"/>